<dbReference type="GO" id="GO:0003723">
    <property type="term" value="F:RNA binding"/>
    <property type="evidence" value="ECO:0007669"/>
    <property type="project" value="InterPro"/>
</dbReference>
<feature type="domain" description="PCI" evidence="6">
    <location>
        <begin position="630"/>
        <end position="804"/>
    </location>
</feature>
<evidence type="ECO:0000256" key="2">
    <source>
        <dbReference type="ARBA" id="ARBA00022540"/>
    </source>
</evidence>
<keyword evidence="2 4" id="KW-0396">Initiation factor</keyword>
<feature type="compositionally biased region" description="Low complexity" evidence="5">
    <location>
        <begin position="185"/>
        <end position="195"/>
    </location>
</feature>
<dbReference type="GO" id="GO:0016282">
    <property type="term" value="C:eukaryotic 43S preinitiation complex"/>
    <property type="evidence" value="ECO:0007669"/>
    <property type="project" value="UniProtKB-UniRule"/>
</dbReference>
<feature type="compositionally biased region" description="Gly residues" evidence="5">
    <location>
        <begin position="837"/>
        <end position="847"/>
    </location>
</feature>
<reference evidence="7 8" key="1">
    <citation type="journal article" date="2018" name="Mol. Biol. Evol.">
        <title>Broad Genomic Sampling Reveals a Smut Pathogenic Ancestry of the Fungal Clade Ustilaginomycotina.</title>
        <authorList>
            <person name="Kijpornyongpan T."/>
            <person name="Mondo S.J."/>
            <person name="Barry K."/>
            <person name="Sandor L."/>
            <person name="Lee J."/>
            <person name="Lipzen A."/>
            <person name="Pangilinan J."/>
            <person name="LaButti K."/>
            <person name="Hainaut M."/>
            <person name="Henrissat B."/>
            <person name="Grigoriev I.V."/>
            <person name="Spatafora J.W."/>
            <person name="Aime M.C."/>
        </authorList>
    </citation>
    <scope>NUCLEOTIDE SEQUENCE [LARGE SCALE GENOMIC DNA]</scope>
    <source>
        <strain evidence="7 8">MCA 4198</strain>
    </source>
</reference>
<dbReference type="PROSITE" id="PS50250">
    <property type="entry name" value="PCI"/>
    <property type="match status" value="1"/>
</dbReference>
<dbReference type="FunFam" id="1.10.10.10:FF:000300">
    <property type="entry name" value="Eukaryotic translation initiation factor 3 subunit C"/>
    <property type="match status" value="1"/>
</dbReference>
<feature type="compositionally biased region" description="Acidic residues" evidence="5">
    <location>
        <begin position="246"/>
        <end position="259"/>
    </location>
</feature>
<dbReference type="GO" id="GO:0033290">
    <property type="term" value="C:eukaryotic 48S preinitiation complex"/>
    <property type="evidence" value="ECO:0007669"/>
    <property type="project" value="UniProtKB-UniRule"/>
</dbReference>
<dbReference type="SUPFAM" id="SSF46785">
    <property type="entry name" value="Winged helix' DNA-binding domain"/>
    <property type="match status" value="1"/>
</dbReference>
<dbReference type="FunCoup" id="A0A316YN60">
    <property type="interactions" value="613"/>
</dbReference>
<feature type="compositionally biased region" description="Acidic residues" evidence="5">
    <location>
        <begin position="45"/>
        <end position="71"/>
    </location>
</feature>
<dbReference type="Pfam" id="PF01399">
    <property type="entry name" value="PCI"/>
    <property type="match status" value="1"/>
</dbReference>
<comment type="subcellular location">
    <subcellularLocation>
        <location evidence="4">Cytoplasm</location>
    </subcellularLocation>
</comment>
<feature type="region of interest" description="Disordered" evidence="5">
    <location>
        <begin position="1"/>
        <end position="109"/>
    </location>
</feature>
<comment type="similarity">
    <text evidence="4">Belongs to the eIF-3 subunit C family.</text>
</comment>
<dbReference type="InterPro" id="IPR036390">
    <property type="entry name" value="WH_DNA-bd_sf"/>
</dbReference>
<dbReference type="PANTHER" id="PTHR13937:SF0">
    <property type="entry name" value="EUKARYOTIC TRANSLATION INITIATION FACTOR 3 SUBUNIT C-RELATED"/>
    <property type="match status" value="1"/>
</dbReference>
<protein>
    <recommendedName>
        <fullName evidence="4">Eukaryotic translation initiation factor 3 subunit C</fullName>
        <shortName evidence="4">eIF3c</shortName>
    </recommendedName>
    <alternativeName>
        <fullName evidence="4">Eukaryotic translation initiation factor 3 93 kDa subunit homolog</fullName>
        <shortName evidence="4">eIF3 p93</shortName>
    </alternativeName>
    <alternativeName>
        <fullName evidence="4">Translation initiation factor eIF3, p93 subunit homolog</fullName>
    </alternativeName>
</protein>
<dbReference type="InterPro" id="IPR027516">
    <property type="entry name" value="EIF3C"/>
</dbReference>
<dbReference type="AlphaFoldDB" id="A0A316YN60"/>
<dbReference type="Proteomes" id="UP000245768">
    <property type="component" value="Unassembled WGS sequence"/>
</dbReference>
<evidence type="ECO:0000313" key="7">
    <source>
        <dbReference type="EMBL" id="PWN90699.1"/>
    </source>
</evidence>
<dbReference type="PANTHER" id="PTHR13937">
    <property type="entry name" value="EUKARYOTIC TRANSLATION INITATION FACTOR 3, SUBUNIT 8 EIF3S8 -RELATED"/>
    <property type="match status" value="1"/>
</dbReference>
<dbReference type="EMBL" id="KZ819636">
    <property type="protein sequence ID" value="PWN90699.1"/>
    <property type="molecule type" value="Genomic_DNA"/>
</dbReference>
<feature type="compositionally biased region" description="Basic and acidic residues" evidence="5">
    <location>
        <begin position="848"/>
        <end position="864"/>
    </location>
</feature>
<keyword evidence="1 4" id="KW-0963">Cytoplasm</keyword>
<evidence type="ECO:0000256" key="5">
    <source>
        <dbReference type="SAM" id="MobiDB-lite"/>
    </source>
</evidence>
<evidence type="ECO:0000313" key="8">
    <source>
        <dbReference type="Proteomes" id="UP000245768"/>
    </source>
</evidence>
<evidence type="ECO:0000256" key="4">
    <source>
        <dbReference type="HAMAP-Rule" id="MF_03002"/>
    </source>
</evidence>
<name>A0A316YN60_9BASI</name>
<feature type="region of interest" description="Disordered" evidence="5">
    <location>
        <begin position="229"/>
        <end position="264"/>
    </location>
</feature>
<dbReference type="OrthoDB" id="29647at2759"/>
<accession>A0A316YN60</accession>
<dbReference type="Pfam" id="PF05470">
    <property type="entry name" value="eIF-3c_N"/>
    <property type="match status" value="1"/>
</dbReference>
<proteinExistence type="inferred from homology"/>
<evidence type="ECO:0000256" key="3">
    <source>
        <dbReference type="ARBA" id="ARBA00022917"/>
    </source>
</evidence>
<feature type="region of interest" description="Disordered" evidence="5">
    <location>
        <begin position="177"/>
        <end position="199"/>
    </location>
</feature>
<dbReference type="InterPro" id="IPR000717">
    <property type="entry name" value="PCI_dom"/>
</dbReference>
<dbReference type="HAMAP" id="MF_03002">
    <property type="entry name" value="eIF3c"/>
    <property type="match status" value="1"/>
</dbReference>
<dbReference type="Pfam" id="PF26569">
    <property type="entry name" value="EIF3CL_C"/>
    <property type="match status" value="1"/>
</dbReference>
<organism evidence="7 8">
    <name type="scientific">Acaromyces ingoldii</name>
    <dbReference type="NCBI Taxonomy" id="215250"/>
    <lineage>
        <taxon>Eukaryota</taxon>
        <taxon>Fungi</taxon>
        <taxon>Dikarya</taxon>
        <taxon>Basidiomycota</taxon>
        <taxon>Ustilaginomycotina</taxon>
        <taxon>Exobasidiomycetes</taxon>
        <taxon>Exobasidiales</taxon>
        <taxon>Cryptobasidiaceae</taxon>
        <taxon>Acaromyces</taxon>
    </lineage>
</organism>
<dbReference type="GO" id="GO:0005852">
    <property type="term" value="C:eukaryotic translation initiation factor 3 complex"/>
    <property type="evidence" value="ECO:0007669"/>
    <property type="project" value="UniProtKB-UniRule"/>
</dbReference>
<evidence type="ECO:0000259" key="6">
    <source>
        <dbReference type="PROSITE" id="PS50250"/>
    </source>
</evidence>
<feature type="compositionally biased region" description="Basic and acidic residues" evidence="5">
    <location>
        <begin position="98"/>
        <end position="109"/>
    </location>
</feature>
<gene>
    <name evidence="4" type="primary">NIP1</name>
    <name evidence="7" type="ORF">FA10DRAFT_267145</name>
</gene>
<dbReference type="InterPro" id="IPR058999">
    <property type="entry name" value="EIF3CL_C"/>
</dbReference>
<dbReference type="GO" id="GO:0031369">
    <property type="term" value="F:translation initiation factor binding"/>
    <property type="evidence" value="ECO:0007669"/>
    <property type="project" value="InterPro"/>
</dbReference>
<comment type="subunit">
    <text evidence="4">Component of the eukaryotic translation initiation factor 3 (eIF-3) complex.</text>
</comment>
<evidence type="ECO:0000256" key="1">
    <source>
        <dbReference type="ARBA" id="ARBA00022490"/>
    </source>
</evidence>
<keyword evidence="3 4" id="KW-0648">Protein biosynthesis</keyword>
<dbReference type="InterPro" id="IPR008905">
    <property type="entry name" value="EIF3C_N_dom"/>
</dbReference>
<feature type="compositionally biased region" description="Acidic residues" evidence="5">
    <location>
        <begin position="10"/>
        <end position="28"/>
    </location>
</feature>
<dbReference type="GO" id="GO:0003743">
    <property type="term" value="F:translation initiation factor activity"/>
    <property type="evidence" value="ECO:0007669"/>
    <property type="project" value="UniProtKB-UniRule"/>
</dbReference>
<dbReference type="SMART" id="SM00088">
    <property type="entry name" value="PINT"/>
    <property type="match status" value="1"/>
</dbReference>
<feature type="region of interest" description="Disordered" evidence="5">
    <location>
        <begin position="833"/>
        <end position="892"/>
    </location>
</feature>
<dbReference type="GO" id="GO:0001732">
    <property type="term" value="P:formation of cytoplasmic translation initiation complex"/>
    <property type="evidence" value="ECO:0007669"/>
    <property type="project" value="UniProtKB-UniRule"/>
</dbReference>
<comment type="function">
    <text evidence="4">Component of the eukaryotic translation initiation factor 3 (eIF-3) complex, which is involved in protein synthesis of a specialized repertoire of mRNAs and, together with other initiation factors, stimulates binding of mRNA and methionyl-tRNAi to the 40S ribosome. The eIF-3 complex specifically targets and initiates translation of a subset of mRNAs involved in cell proliferation.</text>
</comment>
<dbReference type="STRING" id="215250.A0A316YN60"/>
<sequence>MSFFRKVSDSEESDSESEEELMSDSDEEQQTKKTAAAGKKKADDSDADSDEDSDQSDDDSDDDGSDDDDEGAGAGKEAPKKQSRFLRGASDDSDSEEETKKVIKSAKDKRADEIEAVVKNIENAQRIDDWVAISKEFDSLNRLADRQRTMQEAIPTSYIKAIDNLENFLTTSAQKEKTASKKMKAPNAKAMNGMKQKLKKVSKDNEDALARFRENPEAFEAAAAAAAAPAPSAASQAKKKKPAEALLDDEEPGEGDDDFQTVGRGGKAVTYTSEGLFKSLASVMEARGRKATDRSEQVQILTKLLEVAASTYQKIRVLLALVAARYDYNQSAGQYMSSDMWNSARKELDQLIDILVADRTYVVREETEDYDDEIDRLPNQNGEGDVVAVRGSTISFIERLDDEFTKSLQNIDPHAPEYVERLSDEKLLYQTIIRAQVYYEQTKQTDELSRAVMRRIEHVYAKQDNIVQALEAASASAQEKVTSTVAPSPAEVAQPKGPTALVRALCVLLYKTPGLTSERLRSRAMLCHIYHHALHVDYYIARDMFLMSHLQDLIAMADAPTQILYNRVVVQLGVCAFRLGLIKEAQAALQDIFASTRVKELLAQGVQRQNQYSNLTPEQEKMDRQRQLPFHMHINLELLECVYLTSSMLLEIPNIAYAGNDPELKRRVISRNFRKMLDFTDRQVFSGPPESTRDHIMMASKALQNGDWKECTRLINEIKIWKLMVNSDQVKEMLAVKIQEEGLKTYLFSYSCYYRSVSIDHLSSTFDLEPSKVRSLVSAMIWNEELVASLDPIDNVVVLHRVELSKVQQLAQTLAEKANSMLEQNERALDAKLGDAKVGGAGGAGSGERGERGEGGGGRREGRRGGGAGGGRGRGRGRGRAQFNALPGQQKV</sequence>
<keyword evidence="8" id="KW-1185">Reference proteome</keyword>
<dbReference type="InParanoid" id="A0A316YN60"/>